<gene>
    <name evidence="2" type="ORF">FPPS064S07_00750</name>
</gene>
<name>A0A564TXT3_9FIRM</name>
<proteinExistence type="predicted"/>
<evidence type="ECO:0000256" key="1">
    <source>
        <dbReference type="SAM" id="MobiDB-lite"/>
    </source>
</evidence>
<dbReference type="EMBL" id="CABHMY010000111">
    <property type="protein sequence ID" value="VUX11983.1"/>
    <property type="molecule type" value="Genomic_DNA"/>
</dbReference>
<accession>A0A564TXT3</accession>
<dbReference type="AlphaFoldDB" id="A0A564TXT3"/>
<keyword evidence="3" id="KW-1185">Reference proteome</keyword>
<dbReference type="Proteomes" id="UP000406184">
    <property type="component" value="Unassembled WGS sequence"/>
</dbReference>
<reference evidence="2 3" key="1">
    <citation type="submission" date="2019-07" db="EMBL/GenBank/DDBJ databases">
        <authorList>
            <person name="Hibberd C M."/>
            <person name="Gehrig L. J."/>
            <person name="Chang H.-W."/>
            <person name="Venkatesh S."/>
        </authorList>
    </citation>
    <scope>NUCLEOTIDE SEQUENCE [LARGE SCALE GENOMIC DNA]</scope>
    <source>
        <strain evidence="2">Faecalibacterium_prausnitzii_JG_BgPS064</strain>
    </source>
</reference>
<evidence type="ECO:0000313" key="3">
    <source>
        <dbReference type="Proteomes" id="UP000406184"/>
    </source>
</evidence>
<organism evidence="2 3">
    <name type="scientific">Faecalibacterium prausnitzii</name>
    <dbReference type="NCBI Taxonomy" id="853"/>
    <lineage>
        <taxon>Bacteria</taxon>
        <taxon>Bacillati</taxon>
        <taxon>Bacillota</taxon>
        <taxon>Clostridia</taxon>
        <taxon>Eubacteriales</taxon>
        <taxon>Oscillospiraceae</taxon>
        <taxon>Faecalibacterium</taxon>
    </lineage>
</organism>
<dbReference type="RefSeq" id="WP_158399019.1">
    <property type="nucleotide sequence ID" value="NZ_CABHMY010000111.1"/>
</dbReference>
<protein>
    <submittedName>
        <fullName evidence="2">Uncharacterized protein</fullName>
    </submittedName>
</protein>
<feature type="region of interest" description="Disordered" evidence="1">
    <location>
        <begin position="389"/>
        <end position="442"/>
    </location>
</feature>
<dbReference type="Pfam" id="PF18889">
    <property type="entry name" value="Beta_helix_3"/>
    <property type="match status" value="5"/>
</dbReference>
<sequence length="530" mass="51875">MLTTLAAPAFAKTWHIEDGNITVKAGETKGTNKVSQGANQEVEDTDTIITNREDKASSNTVTIDAGSDKVEVTLQDVNIKADSGSALTSKGDVTLTLKGDNSFTGGISGNSSYDLSGISSSGSLTISGGETDSLTAQGGSGENGGDGIFSFGRVAISGGTVNATGGVGSSRNGGSGIYSSNSSVTISGGTVNAAGGNGNFSGGCGIYNSGSLIISDGTVNATGGNGKDGYGGYGISSSDVAISGGTVNANGGDSKDGYGGNGISSSSGVAISDGTVNANGGDSKNGSGGSGIFSFDRVAAISGGTVNANGGNGGSGDGIRSFAPVAISGGAVTANGGSGNSSGGNGIYSRNDIDLSGSLELTAKAGSPNGKALSQKGSELDLDTIKDKLGPGAKVTATDADGKVIDQIPIPRPVEPEESSSSSDGGSAAPSAPAFSLPGLTVTDKDGQRISYTSTQSGNTLTVCVGRLTASFRISLAALRQLRAEGIETITFQTVLCSTTLSVDELLAMGGEDAEAVLTHRFTDSSLTVG</sequence>
<feature type="compositionally biased region" description="Low complexity" evidence="1">
    <location>
        <begin position="419"/>
        <end position="439"/>
    </location>
</feature>
<evidence type="ECO:0000313" key="2">
    <source>
        <dbReference type="EMBL" id="VUX11983.1"/>
    </source>
</evidence>